<reference evidence="7" key="1">
    <citation type="submission" date="2022-11" db="EMBL/GenBank/DDBJ databases">
        <authorList>
            <person name="Petersen C."/>
        </authorList>
    </citation>
    <scope>NUCLEOTIDE SEQUENCE</scope>
    <source>
        <strain evidence="7">IBT 34128</strain>
    </source>
</reference>
<dbReference type="GO" id="GO:0005739">
    <property type="term" value="C:mitochondrion"/>
    <property type="evidence" value="ECO:0007669"/>
    <property type="project" value="UniProtKB-SubCell"/>
</dbReference>
<feature type="coiled-coil region" evidence="5">
    <location>
        <begin position="68"/>
        <end position="95"/>
    </location>
</feature>
<protein>
    <recommendedName>
        <fullName evidence="4">ATPase inhibitor, mitochondrial</fullName>
    </recommendedName>
</protein>
<reference evidence="7" key="2">
    <citation type="journal article" date="2023" name="IMA Fungus">
        <title>Comparative genomic study of the Penicillium genus elucidates a diverse pangenome and 15 lateral gene transfer events.</title>
        <authorList>
            <person name="Petersen C."/>
            <person name="Sorensen T."/>
            <person name="Nielsen M.R."/>
            <person name="Sondergaard T.E."/>
            <person name="Sorensen J.L."/>
            <person name="Fitzpatrick D.A."/>
            <person name="Frisvad J.C."/>
            <person name="Nielsen K.L."/>
        </authorList>
    </citation>
    <scope>NUCLEOTIDE SEQUENCE</scope>
    <source>
        <strain evidence="7">IBT 34128</strain>
    </source>
</reference>
<evidence type="ECO:0000256" key="3">
    <source>
        <dbReference type="ARBA" id="ARBA00023128"/>
    </source>
</evidence>
<name>A0A9W9F974_9EURO</name>
<keyword evidence="5" id="KW-0175">Coiled coil</keyword>
<comment type="caution">
    <text evidence="7">The sequence shown here is derived from an EMBL/GenBank/DDBJ whole genome shotgun (WGS) entry which is preliminary data.</text>
</comment>
<evidence type="ECO:0000256" key="1">
    <source>
        <dbReference type="ARBA" id="ARBA00004173"/>
    </source>
</evidence>
<dbReference type="SUPFAM" id="SSF64602">
    <property type="entry name" value="F1 ATPase inhibitor, IF1, C-terminal domain"/>
    <property type="match status" value="1"/>
</dbReference>
<keyword evidence="3" id="KW-0496">Mitochondrion</keyword>
<evidence type="ECO:0000256" key="5">
    <source>
        <dbReference type="SAM" id="Coils"/>
    </source>
</evidence>
<dbReference type="RefSeq" id="XP_056511303.1">
    <property type="nucleotide sequence ID" value="XM_056655690.1"/>
</dbReference>
<dbReference type="Proteomes" id="UP001141434">
    <property type="component" value="Unassembled WGS sequence"/>
</dbReference>
<dbReference type="OrthoDB" id="5532350at2759"/>
<proteinExistence type="inferred from homology"/>
<dbReference type="EMBL" id="JAPMSZ010000007">
    <property type="protein sequence ID" value="KAJ5095752.1"/>
    <property type="molecule type" value="Genomic_DNA"/>
</dbReference>
<comment type="function">
    <text evidence="4">Inhibits the enzyme activity of ATPase.</text>
</comment>
<comment type="subcellular location">
    <subcellularLocation>
        <location evidence="1">Mitochondrion</location>
    </subcellularLocation>
</comment>
<feature type="region of interest" description="Disordered" evidence="6">
    <location>
        <begin position="27"/>
        <end position="48"/>
    </location>
</feature>
<dbReference type="GO" id="GO:0042030">
    <property type="term" value="F:ATPase inhibitor activity"/>
    <property type="evidence" value="ECO:0007669"/>
    <property type="project" value="InterPro"/>
</dbReference>
<keyword evidence="8" id="KW-1185">Reference proteome</keyword>
<dbReference type="InterPro" id="IPR007648">
    <property type="entry name" value="ATPase_inhibitor_mt"/>
</dbReference>
<dbReference type="Gene3D" id="1.20.5.500">
    <property type="entry name" value="Single helix bin"/>
    <property type="match status" value="1"/>
</dbReference>
<accession>A0A9W9F974</accession>
<dbReference type="AlphaFoldDB" id="A0A9W9F974"/>
<dbReference type="Pfam" id="PF04568">
    <property type="entry name" value="IATP"/>
    <property type="match status" value="1"/>
</dbReference>
<gene>
    <name evidence="7" type="ORF">NUU61_005108</name>
</gene>
<dbReference type="GeneID" id="81394858"/>
<comment type="similarity">
    <text evidence="2 4">Belongs to the ATPase inhibitor family.</text>
</comment>
<evidence type="ECO:0000313" key="8">
    <source>
        <dbReference type="Proteomes" id="UP001141434"/>
    </source>
</evidence>
<sequence>MFRQAIARPMVTANRAVLQRSFSAAVPRMGEGDTGAPRSGGAASSDAFTKREAAQEAIYIREKELEKLGSLKKKITEQRKHLDELEGHIDKLTKEQNGAGQ</sequence>
<evidence type="ECO:0000313" key="7">
    <source>
        <dbReference type="EMBL" id="KAJ5095752.1"/>
    </source>
</evidence>
<organism evidence="7 8">
    <name type="scientific">Penicillium alfredii</name>
    <dbReference type="NCBI Taxonomy" id="1506179"/>
    <lineage>
        <taxon>Eukaryota</taxon>
        <taxon>Fungi</taxon>
        <taxon>Dikarya</taxon>
        <taxon>Ascomycota</taxon>
        <taxon>Pezizomycotina</taxon>
        <taxon>Eurotiomycetes</taxon>
        <taxon>Eurotiomycetidae</taxon>
        <taxon>Eurotiales</taxon>
        <taxon>Aspergillaceae</taxon>
        <taxon>Penicillium</taxon>
    </lineage>
</organism>
<evidence type="ECO:0000256" key="6">
    <source>
        <dbReference type="SAM" id="MobiDB-lite"/>
    </source>
</evidence>
<evidence type="ECO:0000256" key="2">
    <source>
        <dbReference type="ARBA" id="ARBA00010901"/>
    </source>
</evidence>
<evidence type="ECO:0000256" key="4">
    <source>
        <dbReference type="RuleBase" id="RU368087"/>
    </source>
</evidence>